<evidence type="ECO:0000313" key="10">
    <source>
        <dbReference type="Proteomes" id="UP001165135"/>
    </source>
</evidence>
<feature type="transmembrane region" description="Helical" evidence="8">
    <location>
        <begin position="291"/>
        <end position="313"/>
    </location>
</feature>
<evidence type="ECO:0000256" key="8">
    <source>
        <dbReference type="SAM" id="Phobius"/>
    </source>
</evidence>
<feature type="transmembrane region" description="Helical" evidence="8">
    <location>
        <begin position="149"/>
        <end position="168"/>
    </location>
</feature>
<feature type="transmembrane region" description="Helical" evidence="8">
    <location>
        <begin position="443"/>
        <end position="462"/>
    </location>
</feature>
<evidence type="ECO:0000256" key="4">
    <source>
        <dbReference type="ARBA" id="ARBA00022692"/>
    </source>
</evidence>
<dbReference type="Pfam" id="PF02133">
    <property type="entry name" value="Transp_cyt_pur"/>
    <property type="match status" value="1"/>
</dbReference>
<sequence length="475" mass="51259">MTKQQVGGGTQSAGQGAALGVEQRSIDFVPPEERHGSVWRLFTVWFGANMQVTTAVTGALGVVLGLPLPWALVALVVGNLLGAIFMALHSAQGPKLGIPQMIQSRAQFGFYGAILPLLLVVLMYVGFFATSAVLGGAALADWWGIGRTPATIVVSAVCTVLAAYGYRLIHQYEQWVSLIAAVGFLYLTYHLLTGHHVGRVWHSGHVGAGTFLLVVAIAATWQITYAPYVADYSRYLPEDTSVRAAFWWTYGGSVLGTVWMMAFGSVCAAVAAKSFEGGSVSFVVGLAEPHWAFSLIIVLGIVAVNVLNLYGMFMSATTTLTALRPMRMNAGVRLVFVLLAAVVGTVVALAASADFLHNFENFILFLAYFLIPWTAINLIDFYFVRKERYDIDAIFRPDGVYGGFNWRTIGAYVIGVLVEVPFVSSTFFTGPFVKHLGGADISWIIGLIVASALYYVWMAPVARRVADASPRGAET</sequence>
<keyword evidence="4 8" id="KW-0812">Transmembrane</keyword>
<gene>
    <name evidence="9" type="ORF">Airi01_027100</name>
</gene>
<feature type="transmembrane region" description="Helical" evidence="8">
    <location>
        <begin position="204"/>
        <end position="224"/>
    </location>
</feature>
<feature type="transmembrane region" description="Helical" evidence="8">
    <location>
        <begin position="70"/>
        <end position="88"/>
    </location>
</feature>
<comment type="subcellular location">
    <subcellularLocation>
        <location evidence="1">Membrane</location>
        <topology evidence="1">Multi-pass membrane protein</topology>
    </subcellularLocation>
</comment>
<dbReference type="PANTHER" id="PTHR31806:SF1">
    <property type="entry name" value="PURINE-CYTOSINE PERMEASE FCY2-RELATED"/>
    <property type="match status" value="1"/>
</dbReference>
<comment type="similarity">
    <text evidence="2 7">Belongs to the purine-cytosine permease (2.A.39) family.</text>
</comment>
<dbReference type="RefSeq" id="WP_285620264.1">
    <property type="nucleotide sequence ID" value="NZ_BSTJ01000003.1"/>
</dbReference>
<feature type="transmembrane region" description="Helical" evidence="8">
    <location>
        <begin position="42"/>
        <end position="64"/>
    </location>
</feature>
<evidence type="ECO:0000256" key="3">
    <source>
        <dbReference type="ARBA" id="ARBA00022448"/>
    </source>
</evidence>
<dbReference type="GO" id="GO:0022857">
    <property type="term" value="F:transmembrane transporter activity"/>
    <property type="evidence" value="ECO:0007669"/>
    <property type="project" value="InterPro"/>
</dbReference>
<dbReference type="CDD" id="cd11484">
    <property type="entry name" value="SLC-NCS1sbd_CobB-like"/>
    <property type="match status" value="1"/>
</dbReference>
<dbReference type="EMBL" id="BSTJ01000003">
    <property type="protein sequence ID" value="GLY74443.1"/>
    <property type="molecule type" value="Genomic_DNA"/>
</dbReference>
<evidence type="ECO:0000256" key="2">
    <source>
        <dbReference type="ARBA" id="ARBA00008974"/>
    </source>
</evidence>
<name>A0A9W6REQ3_9ACTN</name>
<evidence type="ECO:0000256" key="1">
    <source>
        <dbReference type="ARBA" id="ARBA00004141"/>
    </source>
</evidence>
<evidence type="ECO:0000256" key="5">
    <source>
        <dbReference type="ARBA" id="ARBA00022989"/>
    </source>
</evidence>
<dbReference type="AlphaFoldDB" id="A0A9W6REQ3"/>
<dbReference type="PIRSF" id="PIRSF002744">
    <property type="entry name" value="Pur-cyt_permease"/>
    <property type="match status" value="1"/>
</dbReference>
<keyword evidence="3 7" id="KW-0813">Transport</keyword>
<feature type="transmembrane region" description="Helical" evidence="8">
    <location>
        <begin position="362"/>
        <end position="383"/>
    </location>
</feature>
<feature type="transmembrane region" description="Helical" evidence="8">
    <location>
        <begin position="245"/>
        <end position="271"/>
    </location>
</feature>
<dbReference type="InterPro" id="IPR001248">
    <property type="entry name" value="Pur-cyt_permease"/>
</dbReference>
<keyword evidence="5 8" id="KW-1133">Transmembrane helix</keyword>
<proteinExistence type="inferred from homology"/>
<dbReference type="GO" id="GO:0005886">
    <property type="term" value="C:plasma membrane"/>
    <property type="evidence" value="ECO:0007669"/>
    <property type="project" value="TreeGrafter"/>
</dbReference>
<feature type="transmembrane region" description="Helical" evidence="8">
    <location>
        <begin position="404"/>
        <end position="423"/>
    </location>
</feature>
<organism evidence="9 10">
    <name type="scientific">Actinoallomurus iriomotensis</name>
    <dbReference type="NCBI Taxonomy" id="478107"/>
    <lineage>
        <taxon>Bacteria</taxon>
        <taxon>Bacillati</taxon>
        <taxon>Actinomycetota</taxon>
        <taxon>Actinomycetes</taxon>
        <taxon>Streptosporangiales</taxon>
        <taxon>Thermomonosporaceae</taxon>
        <taxon>Actinoallomurus</taxon>
    </lineage>
</organism>
<dbReference type="InterPro" id="IPR026030">
    <property type="entry name" value="Pur-cyt_permease_Fcy2/21/22"/>
</dbReference>
<reference evidence="9" key="1">
    <citation type="submission" date="2023-03" db="EMBL/GenBank/DDBJ databases">
        <title>Actinoallomurus iriomotensis NBRC 103681.</title>
        <authorList>
            <person name="Ichikawa N."/>
            <person name="Sato H."/>
            <person name="Tonouchi N."/>
        </authorList>
    </citation>
    <scope>NUCLEOTIDE SEQUENCE</scope>
    <source>
        <strain evidence="9">NBRC 103681</strain>
    </source>
</reference>
<evidence type="ECO:0000256" key="7">
    <source>
        <dbReference type="PIRNR" id="PIRNR002744"/>
    </source>
</evidence>
<dbReference type="Proteomes" id="UP001165135">
    <property type="component" value="Unassembled WGS sequence"/>
</dbReference>
<protein>
    <submittedName>
        <fullName evidence="9">Cytosine permease</fullName>
    </submittedName>
</protein>
<dbReference type="PANTHER" id="PTHR31806">
    <property type="entry name" value="PURINE-CYTOSINE PERMEASE FCY2-RELATED"/>
    <property type="match status" value="1"/>
</dbReference>
<comment type="caution">
    <text evidence="9">The sequence shown here is derived from an EMBL/GenBank/DDBJ whole genome shotgun (WGS) entry which is preliminary data.</text>
</comment>
<dbReference type="Gene3D" id="1.10.4160.10">
    <property type="entry name" value="Hydantoin permease"/>
    <property type="match status" value="1"/>
</dbReference>
<keyword evidence="6 7" id="KW-0472">Membrane</keyword>
<feature type="transmembrane region" description="Helical" evidence="8">
    <location>
        <begin position="175"/>
        <end position="192"/>
    </location>
</feature>
<feature type="transmembrane region" description="Helical" evidence="8">
    <location>
        <begin position="108"/>
        <end position="129"/>
    </location>
</feature>
<accession>A0A9W6REQ3</accession>
<evidence type="ECO:0000313" key="9">
    <source>
        <dbReference type="EMBL" id="GLY74443.1"/>
    </source>
</evidence>
<evidence type="ECO:0000256" key="6">
    <source>
        <dbReference type="ARBA" id="ARBA00023136"/>
    </source>
</evidence>
<feature type="transmembrane region" description="Helical" evidence="8">
    <location>
        <begin position="334"/>
        <end position="356"/>
    </location>
</feature>